<sequence>MYEIKEQLKNLKLPDICVSDGKEYFLDPVRDKMILKTPEEEIRQEIIQFLLKVIHVPSNMLQVEMLLSKYGVDSIRRADLVIDRYTKSKDVISPLAIVECKAPEIMLGDAEIQQVCDYADCLGADYIAVTNGIDMIVARYSEERNQYIELKSFPEYETMLKGEGDVLLVEPPKPRFSYDELENNRDYYCGYEFNPDTPVSMRSFLTNLWECFLDTSHSLPEREYKIFTLLKDYGIRMLSCGNASGGTYQGAYRSFLIKYHEKTFFMNLSFFDYGTSTILTVSVDQDNHRPHNALQYSVDKSIVRIGEAYHFYHNGRITVGKIGSGKSAELKELLENLYPVIIKNGKIELGTVYNKELLYMDTPEIITLVENLLSYALIRDEYREICKRKREFDK</sequence>
<gene>
    <name evidence="2" type="ORF">WMO65_11350</name>
</gene>
<keyword evidence="3" id="KW-1185">Reference proteome</keyword>
<organism evidence="2 3">
    <name type="scientific">Blautia caccae</name>
    <dbReference type="NCBI Taxonomy" id="3133175"/>
    <lineage>
        <taxon>Bacteria</taxon>
        <taxon>Bacillati</taxon>
        <taxon>Bacillota</taxon>
        <taxon>Clostridia</taxon>
        <taxon>Lachnospirales</taxon>
        <taxon>Lachnospiraceae</taxon>
        <taxon>Blautia</taxon>
    </lineage>
</organism>
<evidence type="ECO:0000259" key="1">
    <source>
        <dbReference type="Pfam" id="PF13588"/>
    </source>
</evidence>
<dbReference type="Pfam" id="PF13588">
    <property type="entry name" value="HSDR_N_2"/>
    <property type="match status" value="1"/>
</dbReference>
<protein>
    <submittedName>
        <fullName evidence="2">Type I restriction enzyme HsdR N-terminal domain-containing protein</fullName>
    </submittedName>
</protein>
<evidence type="ECO:0000313" key="2">
    <source>
        <dbReference type="EMBL" id="MEQ2431600.1"/>
    </source>
</evidence>
<dbReference type="Gene3D" id="3.90.1570.30">
    <property type="match status" value="1"/>
</dbReference>
<name>A0ABV1DMI1_9FIRM</name>
<accession>A0ABV1DMI1</accession>
<dbReference type="RefSeq" id="WP_118743361.1">
    <property type="nucleotide sequence ID" value="NZ_JBBMFP010000009.1"/>
</dbReference>
<dbReference type="InterPro" id="IPR029464">
    <property type="entry name" value="HSDR_N"/>
</dbReference>
<evidence type="ECO:0000313" key="3">
    <source>
        <dbReference type="Proteomes" id="UP001457898"/>
    </source>
</evidence>
<comment type="caution">
    <text evidence="2">The sequence shown here is derived from an EMBL/GenBank/DDBJ whole genome shotgun (WGS) entry which is preliminary data.</text>
</comment>
<reference evidence="2 3" key="1">
    <citation type="submission" date="2024-03" db="EMBL/GenBank/DDBJ databases">
        <title>Human intestinal bacterial collection.</title>
        <authorList>
            <person name="Pauvert C."/>
            <person name="Hitch T.C.A."/>
            <person name="Clavel T."/>
        </authorList>
    </citation>
    <scope>NUCLEOTIDE SEQUENCE [LARGE SCALE GENOMIC DNA]</scope>
    <source>
        <strain evidence="2 3">CLA-SR-H028</strain>
    </source>
</reference>
<dbReference type="EMBL" id="JBBMFP010000009">
    <property type="protein sequence ID" value="MEQ2431600.1"/>
    <property type="molecule type" value="Genomic_DNA"/>
</dbReference>
<proteinExistence type="predicted"/>
<dbReference type="Proteomes" id="UP001457898">
    <property type="component" value="Unassembled WGS sequence"/>
</dbReference>
<feature type="domain" description="Type I restriction enzyme R protein N-terminal" evidence="1">
    <location>
        <begin position="38"/>
        <end position="154"/>
    </location>
</feature>